<protein>
    <recommendedName>
        <fullName evidence="2">Barstar (barnase inhibitor) domain-containing protein</fullName>
    </recommendedName>
</protein>
<evidence type="ECO:0000313" key="3">
    <source>
        <dbReference type="EMBL" id="MSS58499.1"/>
    </source>
</evidence>
<evidence type="ECO:0000313" key="4">
    <source>
        <dbReference type="Proteomes" id="UP000461880"/>
    </source>
</evidence>
<comment type="caution">
    <text evidence="3">The sequence shown here is derived from an EMBL/GenBank/DDBJ whole genome shotgun (WGS) entry which is preliminary data.</text>
</comment>
<sequence length="91" mass="10544">MKRMIELDPEKIRDKTSMSEYMTQTFFPDQRITNLDALRDSLSELEDDTAIVLTPAAVHAICQNPYAYKVLMVLGKSAEENPHLRIQFRNE</sequence>
<dbReference type="Pfam" id="PF01337">
    <property type="entry name" value="Barstar"/>
    <property type="match status" value="1"/>
</dbReference>
<gene>
    <name evidence="3" type="ORF">FYJ51_06230</name>
</gene>
<reference evidence="3 4" key="1">
    <citation type="submission" date="2019-08" db="EMBL/GenBank/DDBJ databases">
        <title>In-depth cultivation of the pig gut microbiome towards novel bacterial diversity and tailored functional studies.</title>
        <authorList>
            <person name="Wylensek D."/>
            <person name="Hitch T.C.A."/>
            <person name="Clavel T."/>
        </authorList>
    </citation>
    <scope>NUCLEOTIDE SEQUENCE [LARGE SCALE GENOMIC DNA]</scope>
    <source>
        <strain evidence="3 4">Oil+RF-744-GAM-WT-6</strain>
    </source>
</reference>
<dbReference type="InterPro" id="IPR000468">
    <property type="entry name" value="Barstar"/>
</dbReference>
<dbReference type="Proteomes" id="UP000461880">
    <property type="component" value="Unassembled WGS sequence"/>
</dbReference>
<proteinExistence type="inferred from homology"/>
<dbReference type="RefSeq" id="WP_154504295.1">
    <property type="nucleotide sequence ID" value="NZ_VUMN01000012.1"/>
</dbReference>
<accession>A0A7X2NS00</accession>
<name>A0A7X2NS00_9FIRM</name>
<dbReference type="Gene3D" id="3.30.370.10">
    <property type="entry name" value="Barstar-like"/>
    <property type="match status" value="1"/>
</dbReference>
<evidence type="ECO:0000256" key="1">
    <source>
        <dbReference type="ARBA" id="ARBA00006845"/>
    </source>
</evidence>
<dbReference type="EMBL" id="VUMN01000012">
    <property type="protein sequence ID" value="MSS58499.1"/>
    <property type="molecule type" value="Genomic_DNA"/>
</dbReference>
<dbReference type="AlphaFoldDB" id="A0A7X2NS00"/>
<feature type="domain" description="Barstar (barnase inhibitor)" evidence="2">
    <location>
        <begin position="4"/>
        <end position="81"/>
    </location>
</feature>
<keyword evidence="4" id="KW-1185">Reference proteome</keyword>
<dbReference type="InterPro" id="IPR035905">
    <property type="entry name" value="Barstar-like_sf"/>
</dbReference>
<organism evidence="3 4">
    <name type="scientific">Stecheria intestinalis</name>
    <dbReference type="NCBI Taxonomy" id="2606630"/>
    <lineage>
        <taxon>Bacteria</taxon>
        <taxon>Bacillati</taxon>
        <taxon>Bacillota</taxon>
        <taxon>Erysipelotrichia</taxon>
        <taxon>Erysipelotrichales</taxon>
        <taxon>Erysipelotrichaceae</taxon>
        <taxon>Stecheria</taxon>
    </lineage>
</organism>
<comment type="similarity">
    <text evidence="1">Belongs to the barstar family.</text>
</comment>
<evidence type="ECO:0000259" key="2">
    <source>
        <dbReference type="Pfam" id="PF01337"/>
    </source>
</evidence>